<dbReference type="SMART" id="SM00267">
    <property type="entry name" value="GGDEF"/>
    <property type="match status" value="1"/>
</dbReference>
<name>A0ABR9ZUU3_9FIRM</name>
<evidence type="ECO:0000256" key="4">
    <source>
        <dbReference type="ARBA" id="ARBA00022989"/>
    </source>
</evidence>
<keyword evidence="2" id="KW-1003">Cell membrane</keyword>
<comment type="caution">
    <text evidence="8">The sequence shown here is derived from an EMBL/GenBank/DDBJ whole genome shotgun (WGS) entry which is preliminary data.</text>
</comment>
<dbReference type="Pfam" id="PF00990">
    <property type="entry name" value="GGDEF"/>
    <property type="match status" value="1"/>
</dbReference>
<gene>
    <name evidence="8" type="ORF">ISU02_14030</name>
</gene>
<dbReference type="SUPFAM" id="SSF55073">
    <property type="entry name" value="Nucleotide cyclase"/>
    <property type="match status" value="1"/>
</dbReference>
<dbReference type="InterPro" id="IPR043128">
    <property type="entry name" value="Rev_trsase/Diguanyl_cyclase"/>
</dbReference>
<evidence type="ECO:0000256" key="2">
    <source>
        <dbReference type="ARBA" id="ARBA00022475"/>
    </source>
</evidence>
<protein>
    <submittedName>
        <fullName evidence="8">Cache domain-containing protein</fullName>
    </submittedName>
</protein>
<organism evidence="8 9">
    <name type="scientific">Fusibacter ferrireducens</name>
    <dbReference type="NCBI Taxonomy" id="2785058"/>
    <lineage>
        <taxon>Bacteria</taxon>
        <taxon>Bacillati</taxon>
        <taxon>Bacillota</taxon>
        <taxon>Clostridia</taxon>
        <taxon>Eubacteriales</taxon>
        <taxon>Eubacteriales Family XII. Incertae Sedis</taxon>
        <taxon>Fusibacter</taxon>
    </lineage>
</organism>
<keyword evidence="3 6" id="KW-0812">Transmembrane</keyword>
<dbReference type="InterPro" id="IPR000160">
    <property type="entry name" value="GGDEF_dom"/>
</dbReference>
<dbReference type="PROSITE" id="PS50887">
    <property type="entry name" value="GGDEF"/>
    <property type="match status" value="1"/>
</dbReference>
<dbReference type="Gene3D" id="3.30.70.270">
    <property type="match status" value="1"/>
</dbReference>
<dbReference type="InterPro" id="IPR004010">
    <property type="entry name" value="Double_Cache_2"/>
</dbReference>
<dbReference type="SMART" id="SM01049">
    <property type="entry name" value="Cache_2"/>
    <property type="match status" value="2"/>
</dbReference>
<feature type="domain" description="GGDEF" evidence="7">
    <location>
        <begin position="443"/>
        <end position="569"/>
    </location>
</feature>
<dbReference type="InterPro" id="IPR029787">
    <property type="entry name" value="Nucleotide_cyclase"/>
</dbReference>
<evidence type="ECO:0000313" key="8">
    <source>
        <dbReference type="EMBL" id="MBF4694237.1"/>
    </source>
</evidence>
<evidence type="ECO:0000313" key="9">
    <source>
        <dbReference type="Proteomes" id="UP000614200"/>
    </source>
</evidence>
<dbReference type="NCBIfam" id="TIGR00254">
    <property type="entry name" value="GGDEF"/>
    <property type="match status" value="1"/>
</dbReference>
<comment type="subcellular location">
    <subcellularLocation>
        <location evidence="1">Cell membrane</location>
        <topology evidence="1">Multi-pass membrane protein</topology>
    </subcellularLocation>
</comment>
<accession>A0ABR9ZUU3</accession>
<dbReference type="InterPro" id="IPR050469">
    <property type="entry name" value="Diguanylate_Cyclase"/>
</dbReference>
<dbReference type="PANTHER" id="PTHR45138:SF9">
    <property type="entry name" value="DIGUANYLATE CYCLASE DGCM-RELATED"/>
    <property type="match status" value="1"/>
</dbReference>
<proteinExistence type="predicted"/>
<dbReference type="Proteomes" id="UP000614200">
    <property type="component" value="Unassembled WGS sequence"/>
</dbReference>
<evidence type="ECO:0000256" key="1">
    <source>
        <dbReference type="ARBA" id="ARBA00004651"/>
    </source>
</evidence>
<sequence length="569" mass="65781">MNRIILMMVTGAILIQGIMWLGDSIYLFTTKIEEKKQIQTNYIKAELKERVASVIDYSEYRSQETETFLRETLHSRTYEAYELMQSIYENNKASKSKAEITKMIKDALRGIRFNGNRGYYFIDSLEGDVVLYPVYPESEGQNLIDLRDDDGNYAMREEIELIQLKGEGYIEGFWKNPNTGDDRTYKKVTFVKKFEPYNWYFGCGDYLDEITKDIQKEVLAYVDSIQYGEDNGQYVFVHDYNGVELANGVYPELVGNNYYELEDIKGSKVYQEQISLCMESGGGYLTHYWPTTKGDDYYKKLTYVAPLSDWNWVIGTGMDVSDLDELISNSERELEQFIWLRLIAILAVLSVLVAVSLFYIKVFMGKIKKNFSVFRDYMISANRNLTKIDVDTLDYKDFSELAEVTNSMTERINHLLHYDELTGILNRRYIMETFDDVLSTSPKKTGIIVLDIDYFKRVNDQFGHDIGDQTLIIIAKTIKDNLPDQTFVGRFGGEEFIVVLPETSLEETITVAEKIRRNIEMLNIEAINGNITVSGGVAHSSYFEKEELFKQADKKLYIAKALGRNRIES</sequence>
<keyword evidence="9" id="KW-1185">Reference proteome</keyword>
<evidence type="ECO:0000256" key="5">
    <source>
        <dbReference type="ARBA" id="ARBA00023136"/>
    </source>
</evidence>
<keyword evidence="4 6" id="KW-1133">Transmembrane helix</keyword>
<dbReference type="PANTHER" id="PTHR45138">
    <property type="entry name" value="REGULATORY COMPONENTS OF SENSORY TRANSDUCTION SYSTEM"/>
    <property type="match status" value="1"/>
</dbReference>
<dbReference type="EMBL" id="JADKNH010000008">
    <property type="protein sequence ID" value="MBF4694237.1"/>
    <property type="molecule type" value="Genomic_DNA"/>
</dbReference>
<dbReference type="Pfam" id="PF08269">
    <property type="entry name" value="dCache_2"/>
    <property type="match status" value="1"/>
</dbReference>
<dbReference type="Gene3D" id="3.30.450.20">
    <property type="entry name" value="PAS domain"/>
    <property type="match status" value="2"/>
</dbReference>
<feature type="transmembrane region" description="Helical" evidence="6">
    <location>
        <begin position="338"/>
        <end position="360"/>
    </location>
</feature>
<evidence type="ECO:0000259" key="7">
    <source>
        <dbReference type="PROSITE" id="PS50887"/>
    </source>
</evidence>
<evidence type="ECO:0000256" key="6">
    <source>
        <dbReference type="SAM" id="Phobius"/>
    </source>
</evidence>
<reference evidence="8 9" key="1">
    <citation type="submission" date="2020-11" db="EMBL/GenBank/DDBJ databases">
        <title>Fusibacter basophilias sp. nov.</title>
        <authorList>
            <person name="Qiu D."/>
        </authorList>
    </citation>
    <scope>NUCLEOTIDE SEQUENCE [LARGE SCALE GENOMIC DNA]</scope>
    <source>
        <strain evidence="8 9">Q10-2</strain>
    </source>
</reference>
<dbReference type="InterPro" id="IPR033480">
    <property type="entry name" value="sCache_2"/>
</dbReference>
<evidence type="ECO:0000256" key="3">
    <source>
        <dbReference type="ARBA" id="ARBA00022692"/>
    </source>
</evidence>
<dbReference type="CDD" id="cd01949">
    <property type="entry name" value="GGDEF"/>
    <property type="match status" value="1"/>
</dbReference>
<keyword evidence="5 6" id="KW-0472">Membrane</keyword>